<dbReference type="Proteomes" id="UP000037432">
    <property type="component" value="Unassembled WGS sequence"/>
</dbReference>
<dbReference type="Pfam" id="PF00668">
    <property type="entry name" value="Condensation"/>
    <property type="match status" value="1"/>
</dbReference>
<dbReference type="GO" id="GO:0005737">
    <property type="term" value="C:cytoplasm"/>
    <property type="evidence" value="ECO:0007669"/>
    <property type="project" value="TreeGrafter"/>
</dbReference>
<evidence type="ECO:0000313" key="2">
    <source>
        <dbReference type="EMBL" id="KMS76218.1"/>
    </source>
</evidence>
<dbReference type="Gene3D" id="3.30.559.10">
    <property type="entry name" value="Chloramphenicol acetyltransferase-like domain"/>
    <property type="match status" value="1"/>
</dbReference>
<comment type="caution">
    <text evidence="2">The sequence shown here is derived from an EMBL/GenBank/DDBJ whole genome shotgun (WGS) entry which is preliminary data.</text>
</comment>
<reference evidence="2 3" key="1">
    <citation type="submission" date="2015-06" db="EMBL/GenBank/DDBJ databases">
        <authorList>
            <person name="Ju K.-S."/>
            <person name="Doroghazi J.R."/>
            <person name="Metcalf W.W."/>
        </authorList>
    </citation>
    <scope>NUCLEOTIDE SEQUENCE [LARGE SCALE GENOMIC DNA]</scope>
    <source>
        <strain evidence="2 3">NRRL 3414</strain>
    </source>
</reference>
<name>A0A0J7ZM92_STRVR</name>
<sequence>MTVSQVKASRGPTSLTEMARLTGEFADWHNLHYMAMWLTGELNIAALRDAWWRVCLRHDVLRRTYLSADEACTHDDALSEVEFHTAETDAEAIELMRRFIGTPFSLDGPGFSRIAIVQRGERRHLFGIAMDHIISDQASWARIRADFTEFYDRALAGDSGDVTNVSSYQSFASEERRLFSGAWGEERRAFWRSYVGEFGTFPPSFPVGAEHTGEYQPRRVTRELPEDAKSRVHKFSLAARATPFAVVTSSVLAAMREVTGDPLPGISVNQHGRMLPGTSETAGLFVQTVPLHLGRQTRSPLETVRDVFLRTHDVFEYSIPLLVAGRFWNETLMVADRQAGLYVSLNEHPPSTFNLRAFTGTEGEYVELDFPGGKRFVETVVVAWNLYETGPELVAHYNENYFPGAAVEKVLEAAERFALTPGS</sequence>
<proteinExistence type="predicted"/>
<dbReference type="GO" id="GO:0008610">
    <property type="term" value="P:lipid biosynthetic process"/>
    <property type="evidence" value="ECO:0007669"/>
    <property type="project" value="UniProtKB-ARBA"/>
</dbReference>
<gene>
    <name evidence="2" type="ORF">ACM01_05770</name>
</gene>
<dbReference type="GO" id="GO:0003824">
    <property type="term" value="F:catalytic activity"/>
    <property type="evidence" value="ECO:0007669"/>
    <property type="project" value="InterPro"/>
</dbReference>
<evidence type="ECO:0000259" key="1">
    <source>
        <dbReference type="Pfam" id="PF00668"/>
    </source>
</evidence>
<dbReference type="Gene3D" id="3.30.559.30">
    <property type="entry name" value="Nonribosomal peptide synthetase, condensation domain"/>
    <property type="match status" value="1"/>
</dbReference>
<dbReference type="InterPro" id="IPR023213">
    <property type="entry name" value="CAT-like_dom_sf"/>
</dbReference>
<organism evidence="2 3">
    <name type="scientific">Streptomyces viridochromogenes</name>
    <dbReference type="NCBI Taxonomy" id="1938"/>
    <lineage>
        <taxon>Bacteria</taxon>
        <taxon>Bacillati</taxon>
        <taxon>Actinomycetota</taxon>
        <taxon>Actinomycetes</taxon>
        <taxon>Kitasatosporales</taxon>
        <taxon>Streptomycetaceae</taxon>
        <taxon>Streptomyces</taxon>
    </lineage>
</organism>
<dbReference type="GO" id="GO:0043041">
    <property type="term" value="P:amino acid activation for nonribosomal peptide biosynthetic process"/>
    <property type="evidence" value="ECO:0007669"/>
    <property type="project" value="TreeGrafter"/>
</dbReference>
<protein>
    <submittedName>
        <fullName evidence="2">Thioester reductase</fullName>
    </submittedName>
</protein>
<dbReference type="PANTHER" id="PTHR45527">
    <property type="entry name" value="NONRIBOSOMAL PEPTIDE SYNTHETASE"/>
    <property type="match status" value="1"/>
</dbReference>
<dbReference type="InterPro" id="IPR001242">
    <property type="entry name" value="Condensation_dom"/>
</dbReference>
<dbReference type="GO" id="GO:0031177">
    <property type="term" value="F:phosphopantetheine binding"/>
    <property type="evidence" value="ECO:0007669"/>
    <property type="project" value="TreeGrafter"/>
</dbReference>
<evidence type="ECO:0000313" key="3">
    <source>
        <dbReference type="Proteomes" id="UP000037432"/>
    </source>
</evidence>
<feature type="domain" description="Condensation" evidence="1">
    <location>
        <begin position="34"/>
        <end position="295"/>
    </location>
</feature>
<accession>A0A0J7ZM92</accession>
<dbReference type="SUPFAM" id="SSF52777">
    <property type="entry name" value="CoA-dependent acyltransferases"/>
    <property type="match status" value="2"/>
</dbReference>
<dbReference type="PANTHER" id="PTHR45527:SF1">
    <property type="entry name" value="FATTY ACID SYNTHASE"/>
    <property type="match status" value="1"/>
</dbReference>
<dbReference type="AlphaFoldDB" id="A0A0J7ZM92"/>
<dbReference type="PATRIC" id="fig|1938.3.peg.1600"/>
<dbReference type="EMBL" id="LFNT01000004">
    <property type="protein sequence ID" value="KMS76218.1"/>
    <property type="molecule type" value="Genomic_DNA"/>
</dbReference>
<dbReference type="GO" id="GO:0044550">
    <property type="term" value="P:secondary metabolite biosynthetic process"/>
    <property type="evidence" value="ECO:0007669"/>
    <property type="project" value="TreeGrafter"/>
</dbReference>